<sequence>RIIRPEPGSLYDIMHDHHGASLYVLPICWNDMHARLLRVRFVELQPIMYPIPGPQLCGWDACPPARIANDLARELTTLFSSEKTTRWFTKTQAIKAVMSIMFPETLSRPKSNAELDLHFGDRVFKKVVRMPVLWRREASGTSFDSAVTQPAASLENMSASCQDDGVPSTPPQPSQPLLAYINRKQLKAIRSNLYRICSGPVDGDHRNTPVQHLQQLRSRQLIPFDEDHDAHYIAIMIAMAQAHFYSTASSKSSSQSSPRFGGGRIIDNPPTSFSNITVHLITHAEAEFVVYEAVITSTFLERFAHPTKAPAEDVDPGLQITFHRVPVWPILGLKERLARALGYEIAGNLALHEFDGESNDIETWLDPEEKRNVQRIKRRIASIGMKRRRAAEEREVLSERVNSSFEDDATSCASTSEDLPVLSPDAKRRCTRTTNPLEVC</sequence>
<evidence type="ECO:0000313" key="3">
    <source>
        <dbReference type="Proteomes" id="UP000182658"/>
    </source>
</evidence>
<dbReference type="OrthoDB" id="5236816at2759"/>
<dbReference type="AlphaFoldDB" id="A0A1J7J643"/>
<keyword evidence="3" id="KW-1185">Reference proteome</keyword>
<organism evidence="2 3">
    <name type="scientific">Coniochaeta ligniaria NRRL 30616</name>
    <dbReference type="NCBI Taxonomy" id="1408157"/>
    <lineage>
        <taxon>Eukaryota</taxon>
        <taxon>Fungi</taxon>
        <taxon>Dikarya</taxon>
        <taxon>Ascomycota</taxon>
        <taxon>Pezizomycotina</taxon>
        <taxon>Sordariomycetes</taxon>
        <taxon>Sordariomycetidae</taxon>
        <taxon>Coniochaetales</taxon>
        <taxon>Coniochaetaceae</taxon>
        <taxon>Coniochaeta</taxon>
    </lineage>
</organism>
<feature type="region of interest" description="Disordered" evidence="1">
    <location>
        <begin position="156"/>
        <end position="176"/>
    </location>
</feature>
<protein>
    <submittedName>
        <fullName evidence="2">Uncharacterized protein</fullName>
    </submittedName>
</protein>
<feature type="non-terminal residue" evidence="2">
    <location>
        <position position="1"/>
    </location>
</feature>
<dbReference type="Proteomes" id="UP000182658">
    <property type="component" value="Unassembled WGS sequence"/>
</dbReference>
<evidence type="ECO:0000313" key="2">
    <source>
        <dbReference type="EMBL" id="OIW22962.1"/>
    </source>
</evidence>
<feature type="non-terminal residue" evidence="2">
    <location>
        <position position="440"/>
    </location>
</feature>
<dbReference type="InParanoid" id="A0A1J7J643"/>
<gene>
    <name evidence="2" type="ORF">CONLIGDRAFT_564645</name>
</gene>
<reference evidence="2 3" key="1">
    <citation type="submission" date="2016-10" db="EMBL/GenBank/DDBJ databases">
        <title>Draft genome sequence of Coniochaeta ligniaria NRRL30616, a lignocellulolytic fungus for bioabatement of inhibitors in plant biomass hydrolysates.</title>
        <authorList>
            <consortium name="DOE Joint Genome Institute"/>
            <person name="Jimenez D.J."/>
            <person name="Hector R.E."/>
            <person name="Riley R."/>
            <person name="Sun H."/>
            <person name="Grigoriev I.V."/>
            <person name="Van Elsas J.D."/>
            <person name="Nichols N.N."/>
        </authorList>
    </citation>
    <scope>NUCLEOTIDE SEQUENCE [LARGE SCALE GENOMIC DNA]</scope>
    <source>
        <strain evidence="2 3">NRRL 30616</strain>
    </source>
</reference>
<accession>A0A1J7J643</accession>
<name>A0A1J7J643_9PEZI</name>
<proteinExistence type="predicted"/>
<dbReference type="EMBL" id="KV875109">
    <property type="protein sequence ID" value="OIW22962.1"/>
    <property type="molecule type" value="Genomic_DNA"/>
</dbReference>
<evidence type="ECO:0000256" key="1">
    <source>
        <dbReference type="SAM" id="MobiDB-lite"/>
    </source>
</evidence>